<feature type="transmembrane region" description="Helical" evidence="8">
    <location>
        <begin position="90"/>
        <end position="109"/>
    </location>
</feature>
<keyword evidence="3 8" id="KW-0812">Transmembrane</keyword>
<dbReference type="SMART" id="SM00382">
    <property type="entry name" value="AAA"/>
    <property type="match status" value="1"/>
</dbReference>
<dbReference type="SUPFAM" id="SSF52540">
    <property type="entry name" value="P-loop containing nucleoside triphosphate hydrolases"/>
    <property type="match status" value="1"/>
</dbReference>
<accession>A0ABT0CER5</accession>
<keyword evidence="7 8" id="KW-0472">Membrane</keyword>
<protein>
    <submittedName>
        <fullName evidence="11">ABC transporter ATP-binding protein/permease</fullName>
    </submittedName>
</protein>
<name>A0ABT0CER5_THEVL</name>
<dbReference type="PROSITE" id="PS50929">
    <property type="entry name" value="ABC_TM1F"/>
    <property type="match status" value="1"/>
</dbReference>
<dbReference type="InterPro" id="IPR027417">
    <property type="entry name" value="P-loop_NTPase"/>
</dbReference>
<evidence type="ECO:0000259" key="9">
    <source>
        <dbReference type="PROSITE" id="PS50893"/>
    </source>
</evidence>
<evidence type="ECO:0000256" key="7">
    <source>
        <dbReference type="ARBA" id="ARBA00023136"/>
    </source>
</evidence>
<dbReference type="PROSITE" id="PS00211">
    <property type="entry name" value="ABC_TRANSPORTER_1"/>
    <property type="match status" value="1"/>
</dbReference>
<dbReference type="InterPro" id="IPR003593">
    <property type="entry name" value="AAA+_ATPase"/>
</dbReference>
<evidence type="ECO:0000256" key="1">
    <source>
        <dbReference type="ARBA" id="ARBA00004651"/>
    </source>
</evidence>
<keyword evidence="5 11" id="KW-0067">ATP-binding</keyword>
<organism evidence="11 12">
    <name type="scientific">Thermostichus vulcanus str. 'Rupite'</name>
    <dbReference type="NCBI Taxonomy" id="2813851"/>
    <lineage>
        <taxon>Bacteria</taxon>
        <taxon>Bacillati</taxon>
        <taxon>Cyanobacteriota</taxon>
        <taxon>Cyanophyceae</taxon>
        <taxon>Thermostichales</taxon>
        <taxon>Thermostichaceae</taxon>
        <taxon>Thermostichus</taxon>
    </lineage>
</organism>
<evidence type="ECO:0000256" key="8">
    <source>
        <dbReference type="SAM" id="Phobius"/>
    </source>
</evidence>
<dbReference type="RefSeq" id="WP_244351790.1">
    <property type="nucleotide sequence ID" value="NZ_JAFIRA010000038.1"/>
</dbReference>
<dbReference type="InterPro" id="IPR003439">
    <property type="entry name" value="ABC_transporter-like_ATP-bd"/>
</dbReference>
<feature type="transmembrane region" description="Helical" evidence="8">
    <location>
        <begin position="266"/>
        <end position="285"/>
    </location>
</feature>
<feature type="transmembrane region" description="Helical" evidence="8">
    <location>
        <begin position="158"/>
        <end position="179"/>
    </location>
</feature>
<evidence type="ECO:0000256" key="6">
    <source>
        <dbReference type="ARBA" id="ARBA00022989"/>
    </source>
</evidence>
<dbReference type="EMBL" id="JAFIRA010000038">
    <property type="protein sequence ID" value="MCJ2543835.1"/>
    <property type="molecule type" value="Genomic_DNA"/>
</dbReference>
<evidence type="ECO:0000313" key="11">
    <source>
        <dbReference type="EMBL" id="MCJ2543835.1"/>
    </source>
</evidence>
<dbReference type="Pfam" id="PF06472">
    <property type="entry name" value="ABC_membrane_2"/>
    <property type="match status" value="1"/>
</dbReference>
<evidence type="ECO:0000259" key="10">
    <source>
        <dbReference type="PROSITE" id="PS50929"/>
    </source>
</evidence>
<dbReference type="CDD" id="cd03223">
    <property type="entry name" value="ABCD_peroxisomal_ALDP"/>
    <property type="match status" value="1"/>
</dbReference>
<evidence type="ECO:0000256" key="3">
    <source>
        <dbReference type="ARBA" id="ARBA00022692"/>
    </source>
</evidence>
<dbReference type="PANTHER" id="PTHR11384:SF59">
    <property type="entry name" value="LYSOSOMAL COBALAMIN TRANSPORTER ABCD4"/>
    <property type="match status" value="1"/>
</dbReference>
<sequence length="664" mass="75415">MESQTSQFNFDRRLWNRFITVAQPYFYPVVRRGGWIFLGLLAAAMVFVVALMFFVEIGVTLAGQALFPEFFTNVAAGLVAQTERNLVSPVLWVAAVSLGLSSLCFVAVWRQIHQRWVQWVLLTFLLFLSLTVNRLNVMISFIFRFIDTALQQKEEPTFWQFLIIYGVLIISAIPILVIYRYTRLKLGLFWREWLTQYFLDRYFDQRAYYELDSNAANTEIDNPDQRMSEDVRSFTGTTLSFLLDILDSILTLYAFTGILYGISRPLALGLVIYATVGTGIAILAGRKLIKINFDQLRYEADFRYSLVHVRDNAESIAFYQGEGQELRQILERFGSALRNFNLLIIWQAVIDIFQYAYNYFTRIVPYVIVAPLYFSGVRDFGTITQATIAFSQVLSALSIVANQIQSISSFAAGINRLGAFHESLEDPALRYTRDRESTIQTRIAHQLALNNVTLLTPNSEQTLVRDLSFALEAGQRLLIVGVSGSGKSSLLRAIAGLWTNGKGSITRPDTEEMLFLPQKPYMLLGSLRDQLLYPMRRQDLTDEDLVRVLNQVNLGGLPERLDGFDAEKDWANTLSLGEQQRLAFARILITQPRYAILDEATSALDVANEKLLYLQLQHLNTTYISVGHRPSLLAYHDLVLELQGGSAWQLWSAAEYSAHLAMAS</sequence>
<dbReference type="Proteomes" id="UP000830835">
    <property type="component" value="Unassembled WGS sequence"/>
</dbReference>
<evidence type="ECO:0000256" key="5">
    <source>
        <dbReference type="ARBA" id="ARBA00022840"/>
    </source>
</evidence>
<feature type="domain" description="ABC transmembrane type-1" evidence="10">
    <location>
        <begin position="124"/>
        <end position="409"/>
    </location>
</feature>
<gene>
    <name evidence="11" type="ORF">JX360_13150</name>
</gene>
<reference evidence="11" key="1">
    <citation type="submission" date="2021-02" db="EMBL/GenBank/DDBJ databases">
        <title>The CRISPR/cas machinery reduction and long-range gene transfer in the hot spring cyanobacterium Synechococcus.</title>
        <authorList>
            <person name="Dvorak P."/>
            <person name="Jahodarova E."/>
            <person name="Hasler P."/>
            <person name="Poulickova A."/>
        </authorList>
    </citation>
    <scope>NUCLEOTIDE SEQUENCE</scope>
    <source>
        <strain evidence="11">Rupite</strain>
    </source>
</reference>
<dbReference type="PROSITE" id="PS50893">
    <property type="entry name" value="ABC_TRANSPORTER_2"/>
    <property type="match status" value="1"/>
</dbReference>
<feature type="domain" description="ABC transporter" evidence="9">
    <location>
        <begin position="447"/>
        <end position="664"/>
    </location>
</feature>
<dbReference type="Pfam" id="PF00005">
    <property type="entry name" value="ABC_tran"/>
    <property type="match status" value="1"/>
</dbReference>
<comment type="caution">
    <text evidence="11">The sequence shown here is derived from an EMBL/GenBank/DDBJ whole genome shotgun (WGS) entry which is preliminary data.</text>
</comment>
<keyword evidence="6 8" id="KW-1133">Transmembrane helix</keyword>
<keyword evidence="2" id="KW-0813">Transport</keyword>
<feature type="transmembrane region" description="Helical" evidence="8">
    <location>
        <begin position="241"/>
        <end position="260"/>
    </location>
</feature>
<dbReference type="Gene3D" id="3.40.50.300">
    <property type="entry name" value="P-loop containing nucleotide triphosphate hydrolases"/>
    <property type="match status" value="1"/>
</dbReference>
<feature type="transmembrane region" description="Helical" evidence="8">
    <location>
        <begin position="35"/>
        <end position="55"/>
    </location>
</feature>
<dbReference type="InterPro" id="IPR017871">
    <property type="entry name" value="ABC_transporter-like_CS"/>
</dbReference>
<keyword evidence="12" id="KW-1185">Reference proteome</keyword>
<dbReference type="SUPFAM" id="SSF90123">
    <property type="entry name" value="ABC transporter transmembrane region"/>
    <property type="match status" value="1"/>
</dbReference>
<proteinExistence type="predicted"/>
<dbReference type="InterPro" id="IPR050835">
    <property type="entry name" value="ABC_transporter_sub-D"/>
</dbReference>
<comment type="subcellular location">
    <subcellularLocation>
        <location evidence="1">Cell membrane</location>
        <topology evidence="1">Multi-pass membrane protein</topology>
    </subcellularLocation>
</comment>
<keyword evidence="4" id="KW-0547">Nucleotide-binding</keyword>
<dbReference type="PANTHER" id="PTHR11384">
    <property type="entry name" value="ATP-BINDING CASSETTE, SUB-FAMILY D MEMBER"/>
    <property type="match status" value="1"/>
</dbReference>
<feature type="transmembrane region" description="Helical" evidence="8">
    <location>
        <begin position="121"/>
        <end position="146"/>
    </location>
</feature>
<dbReference type="InterPro" id="IPR011527">
    <property type="entry name" value="ABC1_TM_dom"/>
</dbReference>
<evidence type="ECO:0000256" key="4">
    <source>
        <dbReference type="ARBA" id="ARBA00022741"/>
    </source>
</evidence>
<evidence type="ECO:0000313" key="12">
    <source>
        <dbReference type="Proteomes" id="UP000830835"/>
    </source>
</evidence>
<dbReference type="GO" id="GO:0005524">
    <property type="term" value="F:ATP binding"/>
    <property type="evidence" value="ECO:0007669"/>
    <property type="project" value="UniProtKB-KW"/>
</dbReference>
<dbReference type="InterPro" id="IPR036640">
    <property type="entry name" value="ABC1_TM_sf"/>
</dbReference>
<dbReference type="Gene3D" id="1.20.1560.10">
    <property type="entry name" value="ABC transporter type 1, transmembrane domain"/>
    <property type="match status" value="1"/>
</dbReference>
<evidence type="ECO:0000256" key="2">
    <source>
        <dbReference type="ARBA" id="ARBA00022448"/>
    </source>
</evidence>